<organism evidence="1 2">
    <name type="scientific">Actinomyces weissii</name>
    <dbReference type="NCBI Taxonomy" id="675090"/>
    <lineage>
        <taxon>Bacteria</taxon>
        <taxon>Bacillati</taxon>
        <taxon>Actinomycetota</taxon>
        <taxon>Actinomycetes</taxon>
        <taxon>Actinomycetales</taxon>
        <taxon>Actinomycetaceae</taxon>
        <taxon>Actinomyces</taxon>
    </lineage>
</organism>
<keyword evidence="2" id="KW-1185">Reference proteome</keyword>
<sequence>MSAGVDPVPATDPVLALPTDLGAPSMSDGFPAGMMADHHLLLLADDVTADEVEALALSLDLHSGWVGAGRLQLAPGACLLGPWEIPEGTHDSLGLPGWVSQVMVLDCPPQRAGALPGFMAGKDALMDCFPQALPTGLELAALERLRDIARRLAGAVRVAPGGQVVTPDPERSTMLAVYSPVWLTPDAAEVLLARFSPGVATGFQLAAEVQVDREAVQAEAHRLVDTVGAEAMDAAWTLAQEEEKRRAANGADGDGDELDGYSLVMPIDPARQDWGGIELRARGVTELPLSVLGEEWAAGPGALRYVITWQPVEVRDAFAEHLPADRAAERHAVRELIEQVAAAVLGAVGGVVVDDCGFLVSLEALEA</sequence>
<evidence type="ECO:0000313" key="1">
    <source>
        <dbReference type="EMBL" id="QQM67565.1"/>
    </source>
</evidence>
<protein>
    <recommendedName>
        <fullName evidence="3">PRTRC system protein E</fullName>
    </recommendedName>
</protein>
<dbReference type="RefSeq" id="WP_200276256.1">
    <property type="nucleotide sequence ID" value="NZ_CP066802.1"/>
</dbReference>
<evidence type="ECO:0000313" key="2">
    <source>
        <dbReference type="Proteomes" id="UP000595895"/>
    </source>
</evidence>
<dbReference type="AlphaFoldDB" id="A0A7T7M9W2"/>
<gene>
    <name evidence="1" type="ORF">JG540_01290</name>
</gene>
<dbReference type="KEGG" id="awe:JG540_01290"/>
<accession>A0A7T7M9W2</accession>
<dbReference type="Proteomes" id="UP000595895">
    <property type="component" value="Chromosome"/>
</dbReference>
<name>A0A7T7M9W2_9ACTO</name>
<reference evidence="1 2" key="1">
    <citation type="submission" date="2020-12" db="EMBL/GenBank/DDBJ databases">
        <authorList>
            <person name="Zhou J."/>
        </authorList>
    </citation>
    <scope>NUCLEOTIDE SEQUENCE [LARGE SCALE GENOMIC DNA]</scope>
    <source>
        <strain evidence="1 2">CCUG 61299</strain>
    </source>
</reference>
<evidence type="ECO:0008006" key="3">
    <source>
        <dbReference type="Google" id="ProtNLM"/>
    </source>
</evidence>
<proteinExistence type="predicted"/>
<dbReference type="EMBL" id="CP066802">
    <property type="protein sequence ID" value="QQM67565.1"/>
    <property type="molecule type" value="Genomic_DNA"/>
</dbReference>